<proteinExistence type="predicted"/>
<evidence type="ECO:0000313" key="1">
    <source>
        <dbReference type="EMBL" id="KAF4471183.1"/>
    </source>
</evidence>
<organism evidence="1 2">
    <name type="scientific">Fusarium albosuccineum</name>
    <dbReference type="NCBI Taxonomy" id="1237068"/>
    <lineage>
        <taxon>Eukaryota</taxon>
        <taxon>Fungi</taxon>
        <taxon>Dikarya</taxon>
        <taxon>Ascomycota</taxon>
        <taxon>Pezizomycotina</taxon>
        <taxon>Sordariomycetes</taxon>
        <taxon>Hypocreomycetidae</taxon>
        <taxon>Hypocreales</taxon>
        <taxon>Nectriaceae</taxon>
        <taxon>Fusarium</taxon>
        <taxon>Fusarium decemcellulare species complex</taxon>
    </lineage>
</organism>
<name>A0A8H4PHA1_9HYPO</name>
<dbReference type="Proteomes" id="UP000554235">
    <property type="component" value="Unassembled WGS sequence"/>
</dbReference>
<evidence type="ECO:0000313" key="2">
    <source>
        <dbReference type="Proteomes" id="UP000554235"/>
    </source>
</evidence>
<dbReference type="AlphaFoldDB" id="A0A8H4PHA1"/>
<reference evidence="1 2" key="1">
    <citation type="submission" date="2020-01" db="EMBL/GenBank/DDBJ databases">
        <title>Identification and distribution of gene clusters putatively required for synthesis of sphingolipid metabolism inhibitors in phylogenetically diverse species of the filamentous fungus Fusarium.</title>
        <authorList>
            <person name="Kim H.-S."/>
            <person name="Busman M."/>
            <person name="Brown D.W."/>
            <person name="Divon H."/>
            <person name="Uhlig S."/>
            <person name="Proctor R.H."/>
        </authorList>
    </citation>
    <scope>NUCLEOTIDE SEQUENCE [LARGE SCALE GENOMIC DNA]</scope>
    <source>
        <strain evidence="1 2">NRRL 20459</strain>
    </source>
</reference>
<gene>
    <name evidence="1" type="ORF">FALBO_1890</name>
</gene>
<keyword evidence="2" id="KW-1185">Reference proteome</keyword>
<comment type="caution">
    <text evidence="1">The sequence shown here is derived from an EMBL/GenBank/DDBJ whole genome shotgun (WGS) entry which is preliminary data.</text>
</comment>
<dbReference type="EMBL" id="JAADYS010000241">
    <property type="protein sequence ID" value="KAF4471183.1"/>
    <property type="molecule type" value="Genomic_DNA"/>
</dbReference>
<protein>
    <submittedName>
        <fullName evidence="1">Uncharacterized protein</fullName>
    </submittedName>
</protein>
<sequence>MHGSPLDYSSVHFKLYGHELGLEDRQVGSMIIWAKDILTSEAEILTGPCETLKRAQSPLLPYFHKSPDVKRLPLLDVDLESAGDPQHKESQEKYFARALDNAQKKTTGEEGIWTADATQLVPENDHTEEPAQIDRFQEALQIVDNLARTAHFDIFHGQTLDHIRNLHNLLRGHKENENNQVDIDEDAEFEYEADEYERWGPPDDPSETFW</sequence>
<accession>A0A8H4PHA1</accession>